<accession>A0A5C6EA68</accession>
<dbReference type="InterPro" id="IPR011004">
    <property type="entry name" value="Trimer_LpxA-like_sf"/>
</dbReference>
<dbReference type="Pfam" id="PF00132">
    <property type="entry name" value="Hexapep"/>
    <property type="match status" value="2"/>
</dbReference>
<name>A0A5C6EA68_9BACT</name>
<dbReference type="SUPFAM" id="SSF51161">
    <property type="entry name" value="Trimeric LpxA-like enzymes"/>
    <property type="match status" value="1"/>
</dbReference>
<organism evidence="1 2">
    <name type="scientific">Novipirellula aureliae</name>
    <dbReference type="NCBI Taxonomy" id="2527966"/>
    <lineage>
        <taxon>Bacteria</taxon>
        <taxon>Pseudomonadati</taxon>
        <taxon>Planctomycetota</taxon>
        <taxon>Planctomycetia</taxon>
        <taxon>Pirellulales</taxon>
        <taxon>Pirellulaceae</taxon>
        <taxon>Novipirellula</taxon>
    </lineage>
</organism>
<proteinExistence type="predicted"/>
<dbReference type="CDD" id="cd04645">
    <property type="entry name" value="LbH_gamma_CA_like"/>
    <property type="match status" value="1"/>
</dbReference>
<dbReference type="Proteomes" id="UP000315471">
    <property type="component" value="Unassembled WGS sequence"/>
</dbReference>
<dbReference type="EC" id="2.3.1.203" evidence="1"/>
<keyword evidence="1" id="KW-0808">Transferase</keyword>
<keyword evidence="2" id="KW-1185">Reference proteome</keyword>
<dbReference type="PANTHER" id="PTHR13061">
    <property type="entry name" value="DYNACTIN SUBUNIT P25"/>
    <property type="match status" value="1"/>
</dbReference>
<comment type="caution">
    <text evidence="1">The sequence shown here is derived from an EMBL/GenBank/DDBJ whole genome shotgun (WGS) entry which is preliminary data.</text>
</comment>
<dbReference type="PANTHER" id="PTHR13061:SF29">
    <property type="entry name" value="GAMMA CARBONIC ANHYDRASE-LIKE 1, MITOCHONDRIAL-RELATED"/>
    <property type="match status" value="1"/>
</dbReference>
<evidence type="ECO:0000313" key="1">
    <source>
        <dbReference type="EMBL" id="TWU45748.1"/>
    </source>
</evidence>
<dbReference type="EMBL" id="SJPY01000001">
    <property type="protein sequence ID" value="TWU45748.1"/>
    <property type="molecule type" value="Genomic_DNA"/>
</dbReference>
<dbReference type="GO" id="GO:0016746">
    <property type="term" value="F:acyltransferase activity"/>
    <property type="evidence" value="ECO:0007669"/>
    <property type="project" value="UniProtKB-KW"/>
</dbReference>
<dbReference type="InterPro" id="IPR050484">
    <property type="entry name" value="Transf_Hexapept/Carb_Anhydrase"/>
</dbReference>
<dbReference type="AlphaFoldDB" id="A0A5C6EA68"/>
<keyword evidence="1" id="KW-0012">Acyltransferase</keyword>
<evidence type="ECO:0000313" key="2">
    <source>
        <dbReference type="Proteomes" id="UP000315471"/>
    </source>
</evidence>
<protein>
    <submittedName>
        <fullName evidence="1">UDP-N-acetylbacillosamine N-acetyltransferase</fullName>
        <ecNumber evidence="1">2.3.1.203</ecNumber>
    </submittedName>
</protein>
<gene>
    <name evidence="1" type="primary">pglD_1</name>
    <name evidence="1" type="ORF">Q31b_09240</name>
</gene>
<reference evidence="1 2" key="1">
    <citation type="submission" date="2019-02" db="EMBL/GenBank/DDBJ databases">
        <title>Deep-cultivation of Planctomycetes and their phenomic and genomic characterization uncovers novel biology.</title>
        <authorList>
            <person name="Wiegand S."/>
            <person name="Jogler M."/>
            <person name="Boedeker C."/>
            <person name="Pinto D."/>
            <person name="Vollmers J."/>
            <person name="Rivas-Marin E."/>
            <person name="Kohn T."/>
            <person name="Peeters S.H."/>
            <person name="Heuer A."/>
            <person name="Rast P."/>
            <person name="Oberbeckmann S."/>
            <person name="Bunk B."/>
            <person name="Jeske O."/>
            <person name="Meyerdierks A."/>
            <person name="Storesund J.E."/>
            <person name="Kallscheuer N."/>
            <person name="Luecker S."/>
            <person name="Lage O.M."/>
            <person name="Pohl T."/>
            <person name="Merkel B.J."/>
            <person name="Hornburger P."/>
            <person name="Mueller R.-W."/>
            <person name="Bruemmer F."/>
            <person name="Labrenz M."/>
            <person name="Spormann A.M."/>
            <person name="Op Den Camp H."/>
            <person name="Overmann J."/>
            <person name="Amann R."/>
            <person name="Jetten M.S.M."/>
            <person name="Mascher T."/>
            <person name="Medema M.H."/>
            <person name="Devos D.P."/>
            <person name="Kaster A.-K."/>
            <person name="Ovreas L."/>
            <person name="Rohde M."/>
            <person name="Galperin M.Y."/>
            <person name="Jogler C."/>
        </authorList>
    </citation>
    <scope>NUCLEOTIDE SEQUENCE [LARGE SCALE GENOMIC DNA]</scope>
    <source>
        <strain evidence="1 2">Q31b</strain>
    </source>
</reference>
<sequence length="211" mass="22819">MDEATSPLRHSGPKGLVTSSTTFDFKADNFYPSPFDLYNMSIIKSVRGFTPQFGDNCFLADNAVVVGDVVMGNECSVWFGAVVRGDVNSIRIGNKVNIQDGAVLHTLYQKSVIEIDDNVSIGHNVCVHGAKIEKNCLIGIGSVVLDHVVVGEGSIIGAGSVVLQGTQIEPGSLYAGTPAKRIKDVDPEQAKEMIERIANNYVFYSSWYKES</sequence>
<dbReference type="Gene3D" id="2.160.10.10">
    <property type="entry name" value="Hexapeptide repeat proteins"/>
    <property type="match status" value="1"/>
</dbReference>
<dbReference type="InterPro" id="IPR047324">
    <property type="entry name" value="LbH_gamma_CA-like"/>
</dbReference>
<dbReference type="InterPro" id="IPR001451">
    <property type="entry name" value="Hexapep"/>
</dbReference>